<dbReference type="EMBL" id="JARULN010000001">
    <property type="protein sequence ID" value="MDG5752947.1"/>
    <property type="molecule type" value="Genomic_DNA"/>
</dbReference>
<comment type="caution">
    <text evidence="3">The sequence shown here is derived from an EMBL/GenBank/DDBJ whole genome shotgun (WGS) entry which is preliminary data.</text>
</comment>
<evidence type="ECO:0000313" key="3">
    <source>
        <dbReference type="EMBL" id="MDG5752947.1"/>
    </source>
</evidence>
<reference evidence="3 4" key="1">
    <citation type="submission" date="2023-04" db="EMBL/GenBank/DDBJ databases">
        <title>Ectobacillus antri isolated from activated sludge.</title>
        <authorList>
            <person name="Yan P."/>
            <person name="Liu X."/>
        </authorList>
    </citation>
    <scope>NUCLEOTIDE SEQUENCE [LARGE SCALE GENOMIC DNA]</scope>
    <source>
        <strain evidence="3 4">C18H</strain>
    </source>
</reference>
<evidence type="ECO:0000313" key="4">
    <source>
        <dbReference type="Proteomes" id="UP001218246"/>
    </source>
</evidence>
<keyword evidence="2" id="KW-0732">Signal</keyword>
<gene>
    <name evidence="3" type="ORF">P6P90_02895</name>
</gene>
<feature type="region of interest" description="Disordered" evidence="1">
    <location>
        <begin position="24"/>
        <end position="51"/>
    </location>
</feature>
<sequence length="51" mass="5685">MNKFTKSLTALALMSSLLVVGCSNEEETKDDTKQEQDTETSTQSKDDTKKE</sequence>
<feature type="chain" id="PRO_5046469317" description="Lipoprotein" evidence="2">
    <location>
        <begin position="26"/>
        <end position="51"/>
    </location>
</feature>
<dbReference type="RefSeq" id="WP_164464239.1">
    <property type="nucleotide sequence ID" value="NZ_JARRRY010000001.1"/>
</dbReference>
<dbReference type="PROSITE" id="PS51257">
    <property type="entry name" value="PROKAR_LIPOPROTEIN"/>
    <property type="match status" value="1"/>
</dbReference>
<feature type="signal peptide" evidence="2">
    <location>
        <begin position="1"/>
        <end position="25"/>
    </location>
</feature>
<evidence type="ECO:0000256" key="1">
    <source>
        <dbReference type="SAM" id="MobiDB-lite"/>
    </source>
</evidence>
<organism evidence="3 4">
    <name type="scientific">Ectobacillus antri</name>
    <dbReference type="NCBI Taxonomy" id="2486280"/>
    <lineage>
        <taxon>Bacteria</taxon>
        <taxon>Bacillati</taxon>
        <taxon>Bacillota</taxon>
        <taxon>Bacilli</taxon>
        <taxon>Bacillales</taxon>
        <taxon>Bacillaceae</taxon>
        <taxon>Ectobacillus</taxon>
    </lineage>
</organism>
<evidence type="ECO:0000256" key="2">
    <source>
        <dbReference type="SAM" id="SignalP"/>
    </source>
</evidence>
<keyword evidence="4" id="KW-1185">Reference proteome</keyword>
<name>A0ABT6H1U5_9BACI</name>
<evidence type="ECO:0008006" key="5">
    <source>
        <dbReference type="Google" id="ProtNLM"/>
    </source>
</evidence>
<accession>A0ABT6H1U5</accession>
<dbReference type="Proteomes" id="UP001218246">
    <property type="component" value="Unassembled WGS sequence"/>
</dbReference>
<protein>
    <recommendedName>
        <fullName evidence="5">Lipoprotein</fullName>
    </recommendedName>
</protein>
<proteinExistence type="predicted"/>